<dbReference type="GO" id="GO:0051301">
    <property type="term" value="P:cell division"/>
    <property type="evidence" value="ECO:0007669"/>
    <property type="project" value="UniProtKB-KW"/>
</dbReference>
<keyword evidence="5 10" id="KW-0133">Cell shape</keyword>
<dbReference type="PANTHER" id="PTHR21015">
    <property type="entry name" value="UDP-N-ACETYLGLUCOSAMINE--N-ACETYLMURAMYL-(PENTAPEPTIDE) PYROPHOSPHORYL-UNDECAPRENOL N-ACETYLGLUCOSAMINE TRANSFERASE 1"/>
    <property type="match status" value="1"/>
</dbReference>
<evidence type="ECO:0000256" key="9">
    <source>
        <dbReference type="ARBA" id="ARBA00023316"/>
    </source>
</evidence>
<evidence type="ECO:0000259" key="12">
    <source>
        <dbReference type="Pfam" id="PF04101"/>
    </source>
</evidence>
<evidence type="ECO:0000313" key="13">
    <source>
        <dbReference type="EMBL" id="SPF35769.1"/>
    </source>
</evidence>
<keyword evidence="2 10" id="KW-0132">Cell division</keyword>
<dbReference type="InterPro" id="IPR007235">
    <property type="entry name" value="Glyco_trans_28_C"/>
</dbReference>
<dbReference type="EC" id="2.4.1.227" evidence="10"/>
<keyword evidence="1 10" id="KW-1003">Cell membrane</keyword>
<dbReference type="GO" id="GO:0071555">
    <property type="term" value="P:cell wall organization"/>
    <property type="evidence" value="ECO:0007669"/>
    <property type="project" value="UniProtKB-KW"/>
</dbReference>
<feature type="domain" description="Glycosyl transferase family 28 C-terminal" evidence="12">
    <location>
        <begin position="190"/>
        <end position="351"/>
    </location>
</feature>
<evidence type="ECO:0000313" key="14">
    <source>
        <dbReference type="Proteomes" id="UP000238916"/>
    </source>
</evidence>
<comment type="similarity">
    <text evidence="10">Belongs to the glycosyltransferase 28 family. MurG subfamily.</text>
</comment>
<sequence length="370" mass="40570">MVRVILTGGGTGGHIYPALAIAKGLKARDAEIEILYVGIRDGMEARLVPEAGIKFEGISGQGLPRRLSLDAIKVIGSSVKALWETKKILRQFHPDLVVGTGGYVSGPVVLTAAFFNVPTLLHEQNALPGITNRILARVVRRVMVTFPESMKRFGVEKKLELVGLPVRPEIGHVSREAGAKHFKLRSDRLTLLVTGGSRGARTINQAMIEVLAHLAKHSNIQVIWATGKTTYLETIEELKKRAISWKRPEWRVLEYLKDMPEALACTDLYIGRAGAASLAELMVAGIPGLLIPYPYAAENHQEHNAQALVQVGAAKLILDSELNGERLWKDVEEMISQPKLLTKMGVAAQTLAQPQALNKIVDLCWSTAWH</sequence>
<dbReference type="AlphaFoldDB" id="A0A2U3K7Y7"/>
<proteinExistence type="inferred from homology"/>
<dbReference type="InterPro" id="IPR004276">
    <property type="entry name" value="GlycoTrans_28_N"/>
</dbReference>
<dbReference type="GO" id="GO:0009252">
    <property type="term" value="P:peptidoglycan biosynthetic process"/>
    <property type="evidence" value="ECO:0007669"/>
    <property type="project" value="UniProtKB-UniRule"/>
</dbReference>
<comment type="function">
    <text evidence="10">Cell wall formation. Catalyzes the transfer of a GlcNAc subunit on undecaprenyl-pyrophosphoryl-MurNAc-pentapeptide (lipid intermediate I) to form undecaprenyl-pyrophosphoryl-MurNAc-(pentapeptide)GlcNAc (lipid intermediate II).</text>
</comment>
<evidence type="ECO:0000256" key="5">
    <source>
        <dbReference type="ARBA" id="ARBA00022960"/>
    </source>
</evidence>
<evidence type="ECO:0000256" key="4">
    <source>
        <dbReference type="ARBA" id="ARBA00022679"/>
    </source>
</evidence>
<feature type="binding site" evidence="10">
    <location>
        <position position="167"/>
    </location>
    <ligand>
        <name>UDP-N-acetyl-alpha-D-glucosamine</name>
        <dbReference type="ChEBI" id="CHEBI:57705"/>
    </ligand>
</feature>
<gene>
    <name evidence="10 13" type="primary">murG</name>
    <name evidence="13" type="ORF">SBF1_1560007</name>
</gene>
<evidence type="ECO:0000256" key="10">
    <source>
        <dbReference type="HAMAP-Rule" id="MF_00033"/>
    </source>
</evidence>
<comment type="subcellular location">
    <subcellularLocation>
        <location evidence="10">Cell membrane</location>
        <topology evidence="10">Peripheral membrane protein</topology>
        <orientation evidence="10">Cytoplasmic side</orientation>
    </subcellularLocation>
</comment>
<dbReference type="SUPFAM" id="SSF53756">
    <property type="entry name" value="UDP-Glycosyltransferase/glycogen phosphorylase"/>
    <property type="match status" value="1"/>
</dbReference>
<keyword evidence="4 10" id="KW-0808">Transferase</keyword>
<dbReference type="EMBL" id="OMOF01000064">
    <property type="protein sequence ID" value="SPF35769.1"/>
    <property type="molecule type" value="Genomic_DNA"/>
</dbReference>
<keyword evidence="9 10" id="KW-0961">Cell wall biogenesis/degradation</keyword>
<dbReference type="GO" id="GO:0051991">
    <property type="term" value="F:UDP-N-acetyl-D-glucosamine:N-acetylmuramoyl-L-alanyl-D-glutamyl-meso-2,6-diaminopimelyl-D-alanyl-D-alanine-diphosphoundecaprenol 4-beta-N-acetylglucosaminlytransferase activity"/>
    <property type="evidence" value="ECO:0007669"/>
    <property type="project" value="RHEA"/>
</dbReference>
<dbReference type="InterPro" id="IPR006009">
    <property type="entry name" value="GlcNAc_MurG"/>
</dbReference>
<feature type="domain" description="Glycosyltransferase family 28 N-terminal" evidence="11">
    <location>
        <begin position="4"/>
        <end position="143"/>
    </location>
</feature>
<name>A0A2U3K7Y7_9FIRM</name>
<evidence type="ECO:0000256" key="6">
    <source>
        <dbReference type="ARBA" id="ARBA00022984"/>
    </source>
</evidence>
<evidence type="ECO:0000256" key="7">
    <source>
        <dbReference type="ARBA" id="ARBA00023136"/>
    </source>
</evidence>
<accession>A0A2U3K7Y7</accession>
<dbReference type="GO" id="GO:0008360">
    <property type="term" value="P:regulation of cell shape"/>
    <property type="evidence" value="ECO:0007669"/>
    <property type="project" value="UniProtKB-KW"/>
</dbReference>
<evidence type="ECO:0000259" key="11">
    <source>
        <dbReference type="Pfam" id="PF03033"/>
    </source>
</evidence>
<feature type="binding site" evidence="10">
    <location>
        <position position="125"/>
    </location>
    <ligand>
        <name>UDP-N-acetyl-alpha-D-glucosamine</name>
        <dbReference type="ChEBI" id="CHEBI:57705"/>
    </ligand>
</feature>
<dbReference type="HAMAP" id="MF_00033">
    <property type="entry name" value="MurG"/>
    <property type="match status" value="1"/>
</dbReference>
<keyword evidence="3 10" id="KW-0328">Glycosyltransferase</keyword>
<feature type="binding site" evidence="10">
    <location>
        <position position="301"/>
    </location>
    <ligand>
        <name>UDP-N-acetyl-alpha-D-glucosamine</name>
        <dbReference type="ChEBI" id="CHEBI:57705"/>
    </ligand>
</feature>
<feature type="binding site" evidence="10">
    <location>
        <begin position="11"/>
        <end position="13"/>
    </location>
    <ligand>
        <name>UDP-N-acetyl-alpha-D-glucosamine</name>
        <dbReference type="ChEBI" id="CHEBI:57705"/>
    </ligand>
</feature>
<comment type="catalytic activity">
    <reaction evidence="10">
        <text>di-trans,octa-cis-undecaprenyl diphospho-N-acetyl-alpha-D-muramoyl-L-alanyl-D-glutamyl-meso-2,6-diaminopimeloyl-D-alanyl-D-alanine + UDP-N-acetyl-alpha-D-glucosamine = di-trans,octa-cis-undecaprenyl diphospho-[N-acetyl-alpha-D-glucosaminyl-(1-&gt;4)]-N-acetyl-alpha-D-muramoyl-L-alanyl-D-glutamyl-meso-2,6-diaminopimeloyl-D-alanyl-D-alanine + UDP + H(+)</text>
        <dbReference type="Rhea" id="RHEA:31227"/>
        <dbReference type="ChEBI" id="CHEBI:15378"/>
        <dbReference type="ChEBI" id="CHEBI:57705"/>
        <dbReference type="ChEBI" id="CHEBI:58223"/>
        <dbReference type="ChEBI" id="CHEBI:61387"/>
        <dbReference type="ChEBI" id="CHEBI:61388"/>
        <dbReference type="EC" id="2.4.1.227"/>
    </reaction>
</comment>
<dbReference type="PANTHER" id="PTHR21015:SF22">
    <property type="entry name" value="GLYCOSYLTRANSFERASE"/>
    <property type="match status" value="1"/>
</dbReference>
<evidence type="ECO:0000256" key="8">
    <source>
        <dbReference type="ARBA" id="ARBA00023306"/>
    </source>
</evidence>
<evidence type="ECO:0000256" key="3">
    <source>
        <dbReference type="ARBA" id="ARBA00022676"/>
    </source>
</evidence>
<comment type="caution">
    <text evidence="10">Lacks conserved residue(s) required for the propagation of feature annotation.</text>
</comment>
<evidence type="ECO:0000256" key="2">
    <source>
        <dbReference type="ARBA" id="ARBA00022618"/>
    </source>
</evidence>
<dbReference type="GO" id="GO:0050511">
    <property type="term" value="F:undecaprenyldiphospho-muramoylpentapeptide beta-N-acetylglucosaminyltransferase activity"/>
    <property type="evidence" value="ECO:0007669"/>
    <property type="project" value="UniProtKB-UniRule"/>
</dbReference>
<feature type="binding site" evidence="10">
    <location>
        <position position="197"/>
    </location>
    <ligand>
        <name>UDP-N-acetyl-alpha-D-glucosamine</name>
        <dbReference type="ChEBI" id="CHEBI:57705"/>
    </ligand>
</feature>
<dbReference type="NCBIfam" id="TIGR01133">
    <property type="entry name" value="murG"/>
    <property type="match status" value="1"/>
</dbReference>
<keyword evidence="8 10" id="KW-0131">Cell cycle</keyword>
<dbReference type="Gene3D" id="3.40.50.2000">
    <property type="entry name" value="Glycogen Phosphorylase B"/>
    <property type="match status" value="2"/>
</dbReference>
<organism evidence="13 14">
    <name type="scientific">Candidatus Desulfosporosinus infrequens</name>
    <dbReference type="NCBI Taxonomy" id="2043169"/>
    <lineage>
        <taxon>Bacteria</taxon>
        <taxon>Bacillati</taxon>
        <taxon>Bacillota</taxon>
        <taxon>Clostridia</taxon>
        <taxon>Eubacteriales</taxon>
        <taxon>Desulfitobacteriaceae</taxon>
        <taxon>Desulfosporosinus</taxon>
    </lineage>
</organism>
<dbReference type="GO" id="GO:0005886">
    <property type="term" value="C:plasma membrane"/>
    <property type="evidence" value="ECO:0007669"/>
    <property type="project" value="UniProtKB-SubCell"/>
</dbReference>
<keyword evidence="6 10" id="KW-0573">Peptidoglycan synthesis</keyword>
<keyword evidence="7 10" id="KW-0472">Membrane</keyword>
<dbReference type="Proteomes" id="UP000238916">
    <property type="component" value="Unassembled WGS sequence"/>
</dbReference>
<protein>
    <recommendedName>
        <fullName evidence="10">UDP-N-acetylglucosamine--N-acetylmuramyl-(pentapeptide) pyrophosphoryl-undecaprenol N-acetylglucosamine transferase</fullName>
        <ecNumber evidence="10">2.4.1.227</ecNumber>
    </recommendedName>
    <alternativeName>
        <fullName evidence="10">Undecaprenyl-PP-MurNAc-pentapeptide-UDPGlcNAc GlcNAc transferase</fullName>
    </alternativeName>
</protein>
<dbReference type="Pfam" id="PF04101">
    <property type="entry name" value="Glyco_tran_28_C"/>
    <property type="match status" value="1"/>
</dbReference>
<dbReference type="GO" id="GO:0005975">
    <property type="term" value="P:carbohydrate metabolic process"/>
    <property type="evidence" value="ECO:0007669"/>
    <property type="project" value="InterPro"/>
</dbReference>
<comment type="pathway">
    <text evidence="10">Cell wall biogenesis; peptidoglycan biosynthesis.</text>
</comment>
<reference evidence="14" key="1">
    <citation type="submission" date="2018-02" db="EMBL/GenBank/DDBJ databases">
        <authorList>
            <person name="Hausmann B."/>
        </authorList>
    </citation>
    <scope>NUCLEOTIDE SEQUENCE [LARGE SCALE GENOMIC DNA]</scope>
    <source>
        <strain evidence="14">Peat soil MAG SbF1</strain>
    </source>
</reference>
<dbReference type="CDD" id="cd03785">
    <property type="entry name" value="GT28_MurG"/>
    <property type="match status" value="1"/>
</dbReference>
<dbReference type="Pfam" id="PF03033">
    <property type="entry name" value="Glyco_transf_28"/>
    <property type="match status" value="1"/>
</dbReference>
<evidence type="ECO:0000256" key="1">
    <source>
        <dbReference type="ARBA" id="ARBA00022475"/>
    </source>
</evidence>
<dbReference type="UniPathway" id="UPA00219"/>